<dbReference type="InterPro" id="IPR013986">
    <property type="entry name" value="DExx_box_DNA_helicase_dom_sf"/>
</dbReference>
<dbReference type="OrthoDB" id="9810135at2"/>
<dbReference type="GO" id="GO:0009314">
    <property type="term" value="P:response to radiation"/>
    <property type="evidence" value="ECO:0007669"/>
    <property type="project" value="UniProtKB-ARBA"/>
</dbReference>
<dbReference type="Pfam" id="PF13361">
    <property type="entry name" value="UvrD_C"/>
    <property type="match status" value="1"/>
</dbReference>
<dbReference type="PROSITE" id="PS51198">
    <property type="entry name" value="UVRD_HELICASE_ATP_BIND"/>
    <property type="match status" value="1"/>
</dbReference>
<dbReference type="InterPro" id="IPR000212">
    <property type="entry name" value="DNA_helicase_UvrD/REP"/>
</dbReference>
<comment type="caution">
    <text evidence="15">The sequence shown here is derived from an EMBL/GenBank/DDBJ whole genome shotgun (WGS) entry which is preliminary data.</text>
</comment>
<dbReference type="GO" id="GO:0003677">
    <property type="term" value="F:DNA binding"/>
    <property type="evidence" value="ECO:0007669"/>
    <property type="project" value="UniProtKB-KW"/>
</dbReference>
<keyword evidence="5 10" id="KW-0067">ATP-binding</keyword>
<dbReference type="InterPro" id="IPR014016">
    <property type="entry name" value="UvrD-like_ATP-bd"/>
</dbReference>
<evidence type="ECO:0000313" key="15">
    <source>
        <dbReference type="EMBL" id="TCL74169.1"/>
    </source>
</evidence>
<feature type="compositionally biased region" description="Low complexity" evidence="12">
    <location>
        <begin position="665"/>
        <end position="678"/>
    </location>
</feature>
<comment type="similarity">
    <text evidence="1 11">Belongs to the helicase family. UvrD subfamily.</text>
</comment>
<evidence type="ECO:0000256" key="8">
    <source>
        <dbReference type="ARBA" id="ARBA00034617"/>
    </source>
</evidence>
<dbReference type="Pfam" id="PF00580">
    <property type="entry name" value="UvrD-helicase"/>
    <property type="match status" value="1"/>
</dbReference>
<evidence type="ECO:0000259" key="14">
    <source>
        <dbReference type="PROSITE" id="PS51217"/>
    </source>
</evidence>
<keyword evidence="6 11" id="KW-0238">DNA-binding</keyword>
<dbReference type="PROSITE" id="PS51217">
    <property type="entry name" value="UVRD_HELICASE_CTER"/>
    <property type="match status" value="1"/>
</dbReference>
<comment type="catalytic activity">
    <reaction evidence="9 11">
        <text>ATP + H2O = ADP + phosphate + H(+)</text>
        <dbReference type="Rhea" id="RHEA:13065"/>
        <dbReference type="ChEBI" id="CHEBI:15377"/>
        <dbReference type="ChEBI" id="CHEBI:15378"/>
        <dbReference type="ChEBI" id="CHEBI:30616"/>
        <dbReference type="ChEBI" id="CHEBI:43474"/>
        <dbReference type="ChEBI" id="CHEBI:456216"/>
        <dbReference type="EC" id="5.6.2.4"/>
    </reaction>
</comment>
<dbReference type="EC" id="5.6.2.4" evidence="11"/>
<accession>A0A4R1S4X3</accession>
<dbReference type="PANTHER" id="PTHR11070:SF2">
    <property type="entry name" value="ATP-DEPENDENT DNA HELICASE SRS2"/>
    <property type="match status" value="1"/>
</dbReference>
<evidence type="ECO:0000256" key="10">
    <source>
        <dbReference type="PROSITE-ProRule" id="PRU00560"/>
    </source>
</evidence>
<dbReference type="RefSeq" id="WP_132013160.1">
    <property type="nucleotide sequence ID" value="NZ_SLUN01000004.1"/>
</dbReference>
<dbReference type="Proteomes" id="UP000295008">
    <property type="component" value="Unassembled WGS sequence"/>
</dbReference>
<feature type="region of interest" description="Disordered" evidence="12">
    <location>
        <begin position="642"/>
        <end position="680"/>
    </location>
</feature>
<dbReference type="GO" id="GO:0005829">
    <property type="term" value="C:cytosol"/>
    <property type="evidence" value="ECO:0007669"/>
    <property type="project" value="TreeGrafter"/>
</dbReference>
<dbReference type="NCBIfam" id="TIGR01073">
    <property type="entry name" value="pcrA"/>
    <property type="match status" value="1"/>
</dbReference>
<evidence type="ECO:0000256" key="2">
    <source>
        <dbReference type="ARBA" id="ARBA00022741"/>
    </source>
</evidence>
<dbReference type="InterPro" id="IPR027417">
    <property type="entry name" value="P-loop_NTPase"/>
</dbReference>
<evidence type="ECO:0000256" key="3">
    <source>
        <dbReference type="ARBA" id="ARBA00022801"/>
    </source>
</evidence>
<feature type="binding site" evidence="10">
    <location>
        <begin position="26"/>
        <end position="33"/>
    </location>
    <ligand>
        <name>ATP</name>
        <dbReference type="ChEBI" id="CHEBI:30616"/>
    </ligand>
</feature>
<dbReference type="GO" id="GO:0006260">
    <property type="term" value="P:DNA replication"/>
    <property type="evidence" value="ECO:0007669"/>
    <property type="project" value="InterPro"/>
</dbReference>
<keyword evidence="2 10" id="KW-0547">Nucleotide-binding</keyword>
<evidence type="ECO:0000259" key="13">
    <source>
        <dbReference type="PROSITE" id="PS51198"/>
    </source>
</evidence>
<organism evidence="15 16">
    <name type="scientific">Hydrogenispora ethanolica</name>
    <dbReference type="NCBI Taxonomy" id="1082276"/>
    <lineage>
        <taxon>Bacteria</taxon>
        <taxon>Bacillati</taxon>
        <taxon>Bacillota</taxon>
        <taxon>Hydrogenispora</taxon>
    </lineage>
</organism>
<dbReference type="GO" id="GO:0033202">
    <property type="term" value="C:DNA helicase complex"/>
    <property type="evidence" value="ECO:0007669"/>
    <property type="project" value="TreeGrafter"/>
</dbReference>
<evidence type="ECO:0000256" key="4">
    <source>
        <dbReference type="ARBA" id="ARBA00022806"/>
    </source>
</evidence>
<dbReference type="FunFam" id="1.10.10.160:FF:000001">
    <property type="entry name" value="ATP-dependent DNA helicase"/>
    <property type="match status" value="1"/>
</dbReference>
<dbReference type="SUPFAM" id="SSF52540">
    <property type="entry name" value="P-loop containing nucleoside triphosphate hydrolases"/>
    <property type="match status" value="1"/>
</dbReference>
<dbReference type="GO" id="GO:0000725">
    <property type="term" value="P:recombinational repair"/>
    <property type="evidence" value="ECO:0007669"/>
    <property type="project" value="TreeGrafter"/>
</dbReference>
<dbReference type="FunFam" id="1.10.486.10:FF:000003">
    <property type="entry name" value="ATP-dependent DNA helicase"/>
    <property type="match status" value="1"/>
</dbReference>
<dbReference type="InterPro" id="IPR005751">
    <property type="entry name" value="ATP-dep_DNA_helicase_PcrA"/>
</dbReference>
<sequence>MDILNGLNEPQREAVCHTEGPLLILAGAGSGKTRVLTHRIARLLSEGVAPWQVLAVTFTNKAAAEMRERVANLVGPAAEAIWVSTFHTACVRILRQEIERLGYERSFVIFDAQDQATVVKNVLKDLNLSEKSYHPKALLASISAAKNELVGVEEYARKAADYWSNTVAEVYKHYQRKLHQNNGLDFDDLIMLTVRLFREFPEVLEKYQERFRYILVDEYQDTNHAQYVLVTLLAAKYQNLCVVGDDDQSIYSFRSADIRNILEFERDFPQTHIIKLEQNYRSTQNILNAANEVIKNNRGRRPKRLWTENREGDKLLLYRADDEREEAWFVAEEINRLVKEEGYHYSDFALLYRTNAQSRSFEEALIQRGLPYRVLGGLRFYERKEIKDILAYLRLVYNPADRLSLGRVINVPKRGIGDASYERFLFFLDDNNYAVLEGADHLEEIPSLTSRALKPLAAFFKLLAGWVAQREALGVKELAELILEESGYLQELRNEGSIESQSRLENLDQFISLTVEFEQNSDDKSLAAFLETVALVADVDNYEADADALVLMTLHSAKGLEFPVVFLVGLEEGLFPHSRSLMETNELEEERRLCYVGITRARRRLYLSHANMRTVYGSTSVSVPSRFLLELPKASVVNLKGANRPGHSGAAQPAPQPAGLANRTGRAQAGGQPAGRAASDPAAIRVGVKVRHAKWGIGTVVTKEGNGGDAQVKVAFPGLGIKSLILAYANLELVE</sequence>
<dbReference type="Gene3D" id="3.40.50.300">
    <property type="entry name" value="P-loop containing nucleotide triphosphate hydrolases"/>
    <property type="match status" value="2"/>
</dbReference>
<dbReference type="GO" id="GO:0005524">
    <property type="term" value="F:ATP binding"/>
    <property type="evidence" value="ECO:0007669"/>
    <property type="project" value="UniProtKB-UniRule"/>
</dbReference>
<dbReference type="GO" id="GO:0043138">
    <property type="term" value="F:3'-5' DNA helicase activity"/>
    <property type="evidence" value="ECO:0007669"/>
    <property type="project" value="UniProtKB-EC"/>
</dbReference>
<dbReference type="Gene3D" id="1.10.10.160">
    <property type="match status" value="1"/>
</dbReference>
<evidence type="ECO:0000256" key="9">
    <source>
        <dbReference type="ARBA" id="ARBA00048988"/>
    </source>
</evidence>
<dbReference type="AlphaFoldDB" id="A0A4R1S4X3"/>
<comment type="catalytic activity">
    <reaction evidence="8">
        <text>Couples ATP hydrolysis with the unwinding of duplex DNA by translocating in the 3'-5' direction.</text>
        <dbReference type="EC" id="5.6.2.4"/>
    </reaction>
</comment>
<keyword evidence="3 10" id="KW-0378">Hydrolase</keyword>
<dbReference type="InterPro" id="IPR014017">
    <property type="entry name" value="DNA_helicase_UvrD-like_C"/>
</dbReference>
<dbReference type="CDD" id="cd17932">
    <property type="entry name" value="DEXQc_UvrD"/>
    <property type="match status" value="1"/>
</dbReference>
<name>A0A4R1S4X3_HYDET</name>
<evidence type="ECO:0000256" key="6">
    <source>
        <dbReference type="ARBA" id="ARBA00023125"/>
    </source>
</evidence>
<evidence type="ECO:0000256" key="12">
    <source>
        <dbReference type="SAM" id="MobiDB-lite"/>
    </source>
</evidence>
<evidence type="ECO:0000256" key="7">
    <source>
        <dbReference type="ARBA" id="ARBA00023235"/>
    </source>
</evidence>
<dbReference type="GO" id="GO:0016887">
    <property type="term" value="F:ATP hydrolysis activity"/>
    <property type="evidence" value="ECO:0007669"/>
    <property type="project" value="RHEA"/>
</dbReference>
<feature type="domain" description="UvrD-like helicase C-terminal" evidence="14">
    <location>
        <begin position="284"/>
        <end position="559"/>
    </location>
</feature>
<gene>
    <name evidence="15" type="ORF">EDC14_1004105</name>
</gene>
<proteinExistence type="inferred from homology"/>
<protein>
    <recommendedName>
        <fullName evidence="11">ATP-dependent DNA helicase</fullName>
        <ecNumber evidence="11">5.6.2.4</ecNumber>
    </recommendedName>
</protein>
<keyword evidence="16" id="KW-1185">Reference proteome</keyword>
<evidence type="ECO:0000313" key="16">
    <source>
        <dbReference type="Proteomes" id="UP000295008"/>
    </source>
</evidence>
<keyword evidence="4 10" id="KW-0347">Helicase</keyword>
<dbReference type="Pfam" id="PF21196">
    <property type="entry name" value="PcrA_UvrD_tudor"/>
    <property type="match status" value="1"/>
</dbReference>
<reference evidence="15 16" key="1">
    <citation type="submission" date="2019-03" db="EMBL/GenBank/DDBJ databases">
        <title>Genomic Encyclopedia of Type Strains, Phase IV (KMG-IV): sequencing the most valuable type-strain genomes for metagenomic binning, comparative biology and taxonomic classification.</title>
        <authorList>
            <person name="Goeker M."/>
        </authorList>
    </citation>
    <scope>NUCLEOTIDE SEQUENCE [LARGE SCALE GENOMIC DNA]</scope>
    <source>
        <strain evidence="15 16">LX-B</strain>
    </source>
</reference>
<dbReference type="Gene3D" id="1.10.486.10">
    <property type="entry name" value="PCRA, domain 4"/>
    <property type="match status" value="1"/>
</dbReference>
<dbReference type="EMBL" id="SLUN01000004">
    <property type="protein sequence ID" value="TCL74169.1"/>
    <property type="molecule type" value="Genomic_DNA"/>
</dbReference>
<evidence type="ECO:0000256" key="5">
    <source>
        <dbReference type="ARBA" id="ARBA00022840"/>
    </source>
</evidence>
<feature type="domain" description="UvrD-like helicase ATP-binding" evidence="13">
    <location>
        <begin position="5"/>
        <end position="283"/>
    </location>
</feature>
<dbReference type="CDD" id="cd18807">
    <property type="entry name" value="SF1_C_UvrD"/>
    <property type="match status" value="1"/>
</dbReference>
<keyword evidence="7" id="KW-0413">Isomerase</keyword>
<dbReference type="PANTHER" id="PTHR11070">
    <property type="entry name" value="UVRD / RECB / PCRA DNA HELICASE FAMILY MEMBER"/>
    <property type="match status" value="1"/>
</dbReference>
<evidence type="ECO:0000256" key="11">
    <source>
        <dbReference type="RuleBase" id="RU364053"/>
    </source>
</evidence>
<evidence type="ECO:0000256" key="1">
    <source>
        <dbReference type="ARBA" id="ARBA00009922"/>
    </source>
</evidence>